<keyword evidence="3" id="KW-0949">S-adenosyl-L-methionine</keyword>
<dbReference type="InterPro" id="IPR029063">
    <property type="entry name" value="SAM-dependent_MTases_sf"/>
</dbReference>
<dbReference type="PANTHER" id="PTHR22807:SF70">
    <property type="entry name" value="TRNA_RRNA CYTOSINE-C5-METHYLASE, NOL1_NOP2_SUN FAMILY, FUSED TO N-TERMINAL NUSB REGULATOR DOMAIN"/>
    <property type="match status" value="1"/>
</dbReference>
<feature type="non-terminal residue" evidence="6">
    <location>
        <position position="1"/>
    </location>
</feature>
<protein>
    <recommendedName>
        <fullName evidence="5">SAM-dependent MTase RsmB/NOP-type domain-containing protein</fullName>
    </recommendedName>
</protein>
<comment type="caution">
    <text evidence="6">The sequence shown here is derived from an EMBL/GenBank/DDBJ whole genome shotgun (WGS) entry which is preliminary data.</text>
</comment>
<dbReference type="GO" id="GO:0001510">
    <property type="term" value="P:RNA methylation"/>
    <property type="evidence" value="ECO:0007669"/>
    <property type="project" value="InterPro"/>
</dbReference>
<dbReference type="GO" id="GO:0008173">
    <property type="term" value="F:RNA methyltransferase activity"/>
    <property type="evidence" value="ECO:0007669"/>
    <property type="project" value="InterPro"/>
</dbReference>
<evidence type="ECO:0000313" key="6">
    <source>
        <dbReference type="EMBL" id="GAH85466.1"/>
    </source>
</evidence>
<dbReference type="InterPro" id="IPR049560">
    <property type="entry name" value="MeTrfase_RsmB-F_NOP2_cat"/>
</dbReference>
<dbReference type="Gene3D" id="3.40.50.150">
    <property type="entry name" value="Vaccinia Virus protein VP39"/>
    <property type="match status" value="1"/>
</dbReference>
<dbReference type="AlphaFoldDB" id="X1ISS0"/>
<evidence type="ECO:0000256" key="1">
    <source>
        <dbReference type="ARBA" id="ARBA00022603"/>
    </source>
</evidence>
<sequence length="63" mass="6892">QTLSPQPGEIICDMSAAPGSKTSLMAQIMKNKGQIIAGDFMLSRIKTMKKLLNNLSVLNTYIH</sequence>
<accession>X1ISS0</accession>
<organism evidence="6">
    <name type="scientific">marine sediment metagenome</name>
    <dbReference type="NCBI Taxonomy" id="412755"/>
    <lineage>
        <taxon>unclassified sequences</taxon>
        <taxon>metagenomes</taxon>
        <taxon>ecological metagenomes</taxon>
    </lineage>
</organism>
<evidence type="ECO:0000256" key="4">
    <source>
        <dbReference type="ARBA" id="ARBA00022884"/>
    </source>
</evidence>
<dbReference type="InterPro" id="IPR023267">
    <property type="entry name" value="RCMT"/>
</dbReference>
<gene>
    <name evidence="6" type="ORF">S03H2_68667</name>
</gene>
<keyword evidence="4" id="KW-0694">RNA-binding</keyword>
<name>X1ISS0_9ZZZZ</name>
<feature type="domain" description="SAM-dependent MTase RsmB/NOP-type" evidence="5">
    <location>
        <begin position="1"/>
        <end position="63"/>
    </location>
</feature>
<reference evidence="6" key="1">
    <citation type="journal article" date="2014" name="Front. Microbiol.">
        <title>High frequency of phylogenetically diverse reductive dehalogenase-homologous genes in deep subseafloor sedimentary metagenomes.</title>
        <authorList>
            <person name="Kawai M."/>
            <person name="Futagami T."/>
            <person name="Toyoda A."/>
            <person name="Takaki Y."/>
            <person name="Nishi S."/>
            <person name="Hori S."/>
            <person name="Arai W."/>
            <person name="Tsubouchi T."/>
            <person name="Morono Y."/>
            <person name="Uchiyama I."/>
            <person name="Ito T."/>
            <person name="Fujiyama A."/>
            <person name="Inagaki F."/>
            <person name="Takami H."/>
        </authorList>
    </citation>
    <scope>NUCLEOTIDE SEQUENCE</scope>
    <source>
        <strain evidence="6">Expedition CK06-06</strain>
    </source>
</reference>
<dbReference type="Pfam" id="PF01189">
    <property type="entry name" value="Methyltr_RsmB-F"/>
    <property type="match status" value="1"/>
</dbReference>
<dbReference type="EMBL" id="BARU01045187">
    <property type="protein sequence ID" value="GAH85466.1"/>
    <property type="molecule type" value="Genomic_DNA"/>
</dbReference>
<dbReference type="PROSITE" id="PS51686">
    <property type="entry name" value="SAM_MT_RSMB_NOP"/>
    <property type="match status" value="1"/>
</dbReference>
<dbReference type="GO" id="GO:0003723">
    <property type="term" value="F:RNA binding"/>
    <property type="evidence" value="ECO:0007669"/>
    <property type="project" value="UniProtKB-KW"/>
</dbReference>
<evidence type="ECO:0000259" key="5">
    <source>
        <dbReference type="PROSITE" id="PS51686"/>
    </source>
</evidence>
<keyword evidence="1" id="KW-0489">Methyltransferase</keyword>
<evidence type="ECO:0000256" key="3">
    <source>
        <dbReference type="ARBA" id="ARBA00022691"/>
    </source>
</evidence>
<proteinExistence type="predicted"/>
<dbReference type="SUPFAM" id="SSF53335">
    <property type="entry name" value="S-adenosyl-L-methionine-dependent methyltransferases"/>
    <property type="match status" value="1"/>
</dbReference>
<dbReference type="InterPro" id="IPR001678">
    <property type="entry name" value="MeTrfase_RsmB-F_NOP2_dom"/>
</dbReference>
<evidence type="ECO:0000256" key="2">
    <source>
        <dbReference type="ARBA" id="ARBA00022679"/>
    </source>
</evidence>
<dbReference type="PANTHER" id="PTHR22807">
    <property type="entry name" value="NOP2 YEAST -RELATED NOL1/NOP2/FMU SUN DOMAIN-CONTAINING"/>
    <property type="match status" value="1"/>
</dbReference>
<keyword evidence="2" id="KW-0808">Transferase</keyword>